<name>E4MYW4_KITSK</name>
<evidence type="ECO:0000313" key="3">
    <source>
        <dbReference type="Proteomes" id="UP000007076"/>
    </source>
</evidence>
<dbReference type="eggNOG" id="ENOG50320WD">
    <property type="taxonomic scope" value="Bacteria"/>
</dbReference>
<dbReference type="KEGG" id="ksk:KSE_00030t"/>
<keyword evidence="3" id="KW-1185">Reference proteome</keyword>
<dbReference type="PATRIC" id="fig|452652.3.peg.2"/>
<evidence type="ECO:0000313" key="2">
    <source>
        <dbReference type="EMBL" id="BAJ33421.1"/>
    </source>
</evidence>
<proteinExistence type="predicted"/>
<dbReference type="Proteomes" id="UP000007076">
    <property type="component" value="Chromosome"/>
</dbReference>
<dbReference type="AlphaFoldDB" id="E4MYW4"/>
<protein>
    <submittedName>
        <fullName evidence="1">Uncharacterized protein</fullName>
    </submittedName>
</protein>
<dbReference type="HOGENOM" id="CLU_1061380_0_0_11"/>
<sequence>MGAWAWTALFAAAAVLAALVWWTNRYPGGWRFAFHRQHADDRARLRTKRGNLRRLEHEAADRLAALRAAVDTERSAYRSRIARAERRLAMLRDPGRGTLHSTMGPVQLYEHRLVVSTGGATHEYPLEEIAVRCERADDIGHLHLVLPDGRQQALDFPEEEYDPTELTQFAARTHDAIAAAKRATPLRLANIPQAEAELAEAVADTTRHEQALERLEQGKAEQAADTKIPTARRALDEELDRWHKITGARPR</sequence>
<gene>
    <name evidence="1" type="ordered locus">KSE_00030t</name>
    <name evidence="2" type="ordered locus">KSE_76710t</name>
</gene>
<evidence type="ECO:0000313" key="1">
    <source>
        <dbReference type="EMBL" id="BAJ25857.1"/>
    </source>
</evidence>
<reference evidence="1 3" key="1">
    <citation type="journal article" date="2010" name="DNA Res.">
        <title>Genome sequence of Kitasatospora setae NBRC 14216T: an evolutionary snapshot of the family Streptomycetaceae.</title>
        <authorList>
            <person name="Ichikawa N."/>
            <person name="Oguchi A."/>
            <person name="Ikeda H."/>
            <person name="Ishikawa J."/>
            <person name="Kitani S."/>
            <person name="Watanabe Y."/>
            <person name="Nakamura S."/>
            <person name="Katano Y."/>
            <person name="Kishi E."/>
            <person name="Sasagawa M."/>
            <person name="Ankai A."/>
            <person name="Fukui S."/>
            <person name="Hashimoto Y."/>
            <person name="Kamata S."/>
            <person name="Otoguro M."/>
            <person name="Tanikawa S."/>
            <person name="Nihira T."/>
            <person name="Horinouchi S."/>
            <person name="Ohnishi Y."/>
            <person name="Hayakawa M."/>
            <person name="Kuzuyama T."/>
            <person name="Arisawa A."/>
            <person name="Nomoto F."/>
            <person name="Miura H."/>
            <person name="Takahashi Y."/>
            <person name="Fujita N."/>
        </authorList>
    </citation>
    <scope>NUCLEOTIDE SEQUENCE [LARGE SCALE GENOMIC DNA]</scope>
    <source>
        <strain evidence="3">ATCC 33774 / DSM 43861 / JCM 3304 / KCC A-0304 / NBRC 14216 / KM-6054</strain>
        <strain evidence="1">KM-6054</strain>
    </source>
</reference>
<dbReference type="EMBL" id="AP010968">
    <property type="protein sequence ID" value="BAJ33421.1"/>
    <property type="molecule type" value="Genomic_DNA"/>
</dbReference>
<dbReference type="KEGG" id="ksk:KSE_76710t"/>
<accession>E4MYW4</accession>
<dbReference type="EMBL" id="AP010968">
    <property type="protein sequence ID" value="BAJ25857.1"/>
    <property type="molecule type" value="Genomic_DNA"/>
</dbReference>
<organism evidence="1 3">
    <name type="scientific">Kitasatospora setae (strain ATCC 33774 / DSM 43861 / JCM 3304 / KCC A-0304 / NBRC 14216 / KM-6054)</name>
    <name type="common">Streptomyces setae</name>
    <dbReference type="NCBI Taxonomy" id="452652"/>
    <lineage>
        <taxon>Bacteria</taxon>
        <taxon>Bacillati</taxon>
        <taxon>Actinomycetota</taxon>
        <taxon>Actinomycetes</taxon>
        <taxon>Kitasatosporales</taxon>
        <taxon>Streptomycetaceae</taxon>
        <taxon>Kitasatospora</taxon>
    </lineage>
</organism>